<dbReference type="OrthoDB" id="255837at2759"/>
<dbReference type="GO" id="GO:0000709">
    <property type="term" value="P:meiotic joint molecule formation"/>
    <property type="evidence" value="ECO:0007669"/>
    <property type="project" value="TreeGrafter"/>
</dbReference>
<comment type="similarity">
    <text evidence="1">Belongs to the SWI5/SAE3 family.</text>
</comment>
<dbReference type="GO" id="GO:0010772">
    <property type="term" value="P:meiotic DNA recombinase assembly involved in reciprocal meiotic recombination"/>
    <property type="evidence" value="ECO:0007669"/>
    <property type="project" value="TreeGrafter"/>
</dbReference>
<evidence type="ECO:0000256" key="1">
    <source>
        <dbReference type="ARBA" id="ARBA00008060"/>
    </source>
</evidence>
<dbReference type="GeneID" id="34522695"/>
<evidence type="ECO:0000256" key="4">
    <source>
        <dbReference type="SAM" id="MobiDB-lite"/>
    </source>
</evidence>
<keyword evidence="6" id="KW-1185">Reference proteome</keyword>
<reference evidence="5" key="2">
    <citation type="submission" date="2014-02" db="EMBL/GenBank/DDBJ databases">
        <title>Complete DNA sequence of /Kuraishia capsulata/ illustrates novel genomic features among budding yeasts (/Saccharomycotina/).</title>
        <authorList>
            <person name="Morales L."/>
            <person name="Noel B."/>
            <person name="Porcel B."/>
            <person name="Marcet-Houben M."/>
            <person name="Hullo M-F."/>
            <person name="Sacerdot C."/>
            <person name="Tekaia F."/>
            <person name="Leh-Louis V."/>
            <person name="Despons L."/>
            <person name="Khanna V."/>
            <person name="Aury J-M."/>
            <person name="Barbe V."/>
            <person name="Couloux A."/>
            <person name="Labadie K."/>
            <person name="Pelletier E."/>
            <person name="Souciet J-L."/>
            <person name="Boekhout T."/>
            <person name="Gabaldon T."/>
            <person name="Wincker P."/>
            <person name="Dujon B."/>
        </authorList>
    </citation>
    <scope>NUCLEOTIDE SEQUENCE</scope>
    <source>
        <strain evidence="5">CBS 1993</strain>
    </source>
</reference>
<sequence>MTRVSSGSLALPASSLDPSQPKRPITPQDSDTGSTGPKGFSSKREKLDVLQQECNALISELDSSQEDAELIVKKHIKQLKRYNELKDVALSLVSLIADQKHLPVQEILDEMKVEPGDD</sequence>
<proteinExistence type="inferred from homology"/>
<keyword evidence="3" id="KW-0234">DNA repair</keyword>
<dbReference type="PANTHER" id="PTHR28529:SF2">
    <property type="entry name" value="DNA REPAIR PROTEIN SWI5 HOMOLOG"/>
    <property type="match status" value="1"/>
</dbReference>
<gene>
    <name evidence="5" type="ORF">KUCA_T00005308001</name>
</gene>
<evidence type="ECO:0008006" key="7">
    <source>
        <dbReference type="Google" id="ProtNLM"/>
    </source>
</evidence>
<dbReference type="Proteomes" id="UP000019384">
    <property type="component" value="Unassembled WGS sequence"/>
</dbReference>
<protein>
    <recommendedName>
        <fullName evidence="7">Swi5-domain-containing protein</fullName>
    </recommendedName>
</protein>
<feature type="compositionally biased region" description="Low complexity" evidence="4">
    <location>
        <begin position="1"/>
        <end position="19"/>
    </location>
</feature>
<dbReference type="Pfam" id="PF07061">
    <property type="entry name" value="Swi5"/>
    <property type="match status" value="1"/>
</dbReference>
<keyword evidence="2" id="KW-0227">DNA damage</keyword>
<evidence type="ECO:0000313" key="6">
    <source>
        <dbReference type="Proteomes" id="UP000019384"/>
    </source>
</evidence>
<evidence type="ECO:0000313" key="5">
    <source>
        <dbReference type="EMBL" id="CDK29320.1"/>
    </source>
</evidence>
<reference evidence="5" key="1">
    <citation type="submission" date="2013-12" db="EMBL/GenBank/DDBJ databases">
        <authorList>
            <person name="Genoscope - CEA"/>
        </authorList>
    </citation>
    <scope>NUCLEOTIDE SEQUENCE</scope>
    <source>
        <strain evidence="5">CBS 1993</strain>
    </source>
</reference>
<name>W6MXQ9_9ASCO</name>
<dbReference type="GO" id="GO:0034974">
    <property type="term" value="C:Swi5-Swi2 complex"/>
    <property type="evidence" value="ECO:0007669"/>
    <property type="project" value="TreeGrafter"/>
</dbReference>
<dbReference type="STRING" id="1382522.W6MXQ9"/>
<dbReference type="RefSeq" id="XP_022461307.1">
    <property type="nucleotide sequence ID" value="XM_022600491.1"/>
</dbReference>
<dbReference type="GO" id="GO:0032798">
    <property type="term" value="C:Swi5-Sfr1 complex"/>
    <property type="evidence" value="ECO:0007669"/>
    <property type="project" value="TreeGrafter"/>
</dbReference>
<dbReference type="InterPro" id="IPR010760">
    <property type="entry name" value="DNA-repair_Swi5"/>
</dbReference>
<dbReference type="HOGENOM" id="CLU_2073522_0_0_1"/>
<dbReference type="AlphaFoldDB" id="W6MXQ9"/>
<organism evidence="5 6">
    <name type="scientific">Kuraishia capsulata CBS 1993</name>
    <dbReference type="NCBI Taxonomy" id="1382522"/>
    <lineage>
        <taxon>Eukaryota</taxon>
        <taxon>Fungi</taxon>
        <taxon>Dikarya</taxon>
        <taxon>Ascomycota</taxon>
        <taxon>Saccharomycotina</taxon>
        <taxon>Pichiomycetes</taxon>
        <taxon>Pichiales</taxon>
        <taxon>Pichiaceae</taxon>
        <taxon>Kuraishia</taxon>
    </lineage>
</organism>
<dbReference type="Gene3D" id="1.20.5.170">
    <property type="match status" value="1"/>
</dbReference>
<accession>W6MXQ9</accession>
<evidence type="ECO:0000256" key="3">
    <source>
        <dbReference type="ARBA" id="ARBA00023204"/>
    </source>
</evidence>
<dbReference type="EMBL" id="HG793130">
    <property type="protein sequence ID" value="CDK29320.1"/>
    <property type="molecule type" value="Genomic_DNA"/>
</dbReference>
<dbReference type="PANTHER" id="PTHR28529">
    <property type="entry name" value="DNA REPAIR PROTEIN SWI5 HOMOLOG"/>
    <property type="match status" value="1"/>
</dbReference>
<evidence type="ECO:0000256" key="2">
    <source>
        <dbReference type="ARBA" id="ARBA00022763"/>
    </source>
</evidence>
<feature type="region of interest" description="Disordered" evidence="4">
    <location>
        <begin position="1"/>
        <end position="45"/>
    </location>
</feature>